<feature type="region of interest" description="Disordered" evidence="2">
    <location>
        <begin position="165"/>
        <end position="260"/>
    </location>
</feature>
<evidence type="ECO:0000256" key="1">
    <source>
        <dbReference type="SAM" id="Coils"/>
    </source>
</evidence>
<comment type="caution">
    <text evidence="3">The sequence shown here is derived from an EMBL/GenBank/DDBJ whole genome shotgun (WGS) entry which is preliminary data.</text>
</comment>
<feature type="coiled-coil region" evidence="1">
    <location>
        <begin position="88"/>
        <end position="115"/>
    </location>
</feature>
<sequence>MAPPVDWDARPRAWLMYLKHLKDTDETAYQTLITKLDAGDLADVKWAASAQRTGDQDQADETESVVFSDTEEELQWQDPTSFFRSWAHATAKEHRAKIRQQRQEIEARKEKLATVHELAADPAVPDQTTTTTTNILEPPVPSPPTTQSGPRQSAFLSSLAATTNAALGLSTAPPSTRTGTVPEHHGQARHHDQYGRKQTGLGDGRRASPAGTWSTSSITGPAADVQAIKDIGRRRYTEQSKREETEEKEMMDRLGRLRAG</sequence>
<protein>
    <submittedName>
        <fullName evidence="3">Uncharacterized protein</fullName>
    </submittedName>
</protein>
<accession>A0A8H3ZRH4</accession>
<keyword evidence="1" id="KW-0175">Coiled coil</keyword>
<evidence type="ECO:0000256" key="2">
    <source>
        <dbReference type="SAM" id="MobiDB-lite"/>
    </source>
</evidence>
<reference evidence="3 4" key="1">
    <citation type="submission" date="2019-12" db="EMBL/GenBank/DDBJ databases">
        <title>A genome sequence resource for the geographically widespread anthracnose pathogen Colletotrichum asianum.</title>
        <authorList>
            <person name="Meng Y."/>
        </authorList>
    </citation>
    <scope>NUCLEOTIDE SEQUENCE [LARGE SCALE GENOMIC DNA]</scope>
    <source>
        <strain evidence="3 4">ICMP 18580</strain>
    </source>
</reference>
<name>A0A8H3ZRH4_9PEZI</name>
<organism evidence="3 4">
    <name type="scientific">Colletotrichum asianum</name>
    <dbReference type="NCBI Taxonomy" id="702518"/>
    <lineage>
        <taxon>Eukaryota</taxon>
        <taxon>Fungi</taxon>
        <taxon>Dikarya</taxon>
        <taxon>Ascomycota</taxon>
        <taxon>Pezizomycotina</taxon>
        <taxon>Sordariomycetes</taxon>
        <taxon>Hypocreomycetidae</taxon>
        <taxon>Glomerellales</taxon>
        <taxon>Glomerellaceae</taxon>
        <taxon>Colletotrichum</taxon>
        <taxon>Colletotrichum gloeosporioides species complex</taxon>
    </lineage>
</organism>
<dbReference type="EMBL" id="WOWK01000076">
    <property type="protein sequence ID" value="KAF0320995.1"/>
    <property type="molecule type" value="Genomic_DNA"/>
</dbReference>
<keyword evidence="4" id="KW-1185">Reference proteome</keyword>
<feature type="compositionally biased region" description="Basic and acidic residues" evidence="2">
    <location>
        <begin position="230"/>
        <end position="260"/>
    </location>
</feature>
<feature type="compositionally biased region" description="Basic and acidic residues" evidence="2">
    <location>
        <begin position="182"/>
        <end position="195"/>
    </location>
</feature>
<dbReference type="OrthoDB" id="4848383at2759"/>
<gene>
    <name evidence="3" type="ORF">GQ607_011753</name>
</gene>
<dbReference type="Proteomes" id="UP000434172">
    <property type="component" value="Unassembled WGS sequence"/>
</dbReference>
<proteinExistence type="predicted"/>
<feature type="region of interest" description="Disordered" evidence="2">
    <location>
        <begin position="121"/>
        <end position="152"/>
    </location>
</feature>
<dbReference type="AlphaFoldDB" id="A0A8H3ZRH4"/>
<evidence type="ECO:0000313" key="4">
    <source>
        <dbReference type="Proteomes" id="UP000434172"/>
    </source>
</evidence>
<evidence type="ECO:0000313" key="3">
    <source>
        <dbReference type="EMBL" id="KAF0320995.1"/>
    </source>
</evidence>